<evidence type="ECO:0000256" key="3">
    <source>
        <dbReference type="ARBA" id="ARBA00022723"/>
    </source>
</evidence>
<dbReference type="AlphaFoldDB" id="A0AA89AQF4"/>
<dbReference type="Pfam" id="PF13639">
    <property type="entry name" value="zf-RING_2"/>
    <property type="match status" value="1"/>
</dbReference>
<dbReference type="CDD" id="cd16454">
    <property type="entry name" value="RING-H2_PA-TM-RING"/>
    <property type="match status" value="1"/>
</dbReference>
<dbReference type="Gene3D" id="3.30.40.10">
    <property type="entry name" value="Zinc/RING finger domain, C3HC4 (zinc finger)"/>
    <property type="match status" value="1"/>
</dbReference>
<reference evidence="8" key="1">
    <citation type="submission" date="2022-12" db="EMBL/GenBank/DDBJ databases">
        <title>Draft genome assemblies for two species of Escallonia (Escalloniales).</title>
        <authorList>
            <person name="Chanderbali A."/>
            <person name="Dervinis C."/>
            <person name="Anghel I."/>
            <person name="Soltis D."/>
            <person name="Soltis P."/>
            <person name="Zapata F."/>
        </authorList>
    </citation>
    <scope>NUCLEOTIDE SEQUENCE</scope>
    <source>
        <strain evidence="8">UCBG64.0493</strain>
        <tissue evidence="8">Leaf</tissue>
    </source>
</reference>
<dbReference type="Proteomes" id="UP001188597">
    <property type="component" value="Unassembled WGS sequence"/>
</dbReference>
<dbReference type="PANTHER" id="PTHR15710">
    <property type="entry name" value="E3 UBIQUITIN-PROTEIN LIGASE PRAJA"/>
    <property type="match status" value="1"/>
</dbReference>
<dbReference type="GO" id="GO:0016567">
    <property type="term" value="P:protein ubiquitination"/>
    <property type="evidence" value="ECO:0007669"/>
    <property type="project" value="TreeGrafter"/>
</dbReference>
<dbReference type="InterPro" id="IPR001841">
    <property type="entry name" value="Znf_RING"/>
</dbReference>
<evidence type="ECO:0000256" key="2">
    <source>
        <dbReference type="ARBA" id="ARBA00012483"/>
    </source>
</evidence>
<dbReference type="EMBL" id="JAVXUP010001332">
    <property type="protein sequence ID" value="KAK3012959.1"/>
    <property type="molecule type" value="Genomic_DNA"/>
</dbReference>
<keyword evidence="5" id="KW-0862">Zinc</keyword>
<evidence type="ECO:0000256" key="6">
    <source>
        <dbReference type="PROSITE-ProRule" id="PRU00175"/>
    </source>
</evidence>
<dbReference type="GO" id="GO:0005737">
    <property type="term" value="C:cytoplasm"/>
    <property type="evidence" value="ECO:0007669"/>
    <property type="project" value="TreeGrafter"/>
</dbReference>
<evidence type="ECO:0000256" key="4">
    <source>
        <dbReference type="ARBA" id="ARBA00022771"/>
    </source>
</evidence>
<evidence type="ECO:0000259" key="7">
    <source>
        <dbReference type="PROSITE" id="PS50089"/>
    </source>
</evidence>
<keyword evidence="4 6" id="KW-0863">Zinc-finger</keyword>
<evidence type="ECO:0000313" key="8">
    <source>
        <dbReference type="EMBL" id="KAK3012959.1"/>
    </source>
</evidence>
<evidence type="ECO:0000256" key="1">
    <source>
        <dbReference type="ARBA" id="ARBA00000900"/>
    </source>
</evidence>
<comment type="caution">
    <text evidence="8">The sequence shown here is derived from an EMBL/GenBank/DDBJ whole genome shotgun (WGS) entry which is preliminary data.</text>
</comment>
<feature type="domain" description="RING-type" evidence="7">
    <location>
        <begin position="201"/>
        <end position="242"/>
    </location>
</feature>
<keyword evidence="3" id="KW-0479">Metal-binding</keyword>
<protein>
    <recommendedName>
        <fullName evidence="2">RING-type E3 ubiquitin transferase</fullName>
        <ecNumber evidence="2">2.3.2.27</ecNumber>
    </recommendedName>
</protein>
<dbReference type="PANTHER" id="PTHR15710:SF67">
    <property type="entry name" value="E3 UBIQUITIN-PROTEIN LIGASE SGR9, AMYLOPLASTIC"/>
    <property type="match status" value="1"/>
</dbReference>
<name>A0AA89AQF4_9ASTE</name>
<dbReference type="InterPro" id="IPR013083">
    <property type="entry name" value="Znf_RING/FYVE/PHD"/>
</dbReference>
<comment type="catalytic activity">
    <reaction evidence="1">
        <text>S-ubiquitinyl-[E2 ubiquitin-conjugating enzyme]-L-cysteine + [acceptor protein]-L-lysine = [E2 ubiquitin-conjugating enzyme]-L-cysteine + N(6)-ubiquitinyl-[acceptor protein]-L-lysine.</text>
        <dbReference type="EC" id="2.3.2.27"/>
    </reaction>
</comment>
<gene>
    <name evidence="8" type="ORF">RJ639_008996</name>
</gene>
<sequence>MSALSTLAPPQFSDLTTSLSSLFCRHHRRLSSLLSSPTLFTLTLHHLHSLSLHQKSLLVARHLSSTLSHLTCFFHAKTTPCLHAATATMKLRDLDTVLLLLILCELRQHEPKALETSLGNWRVVLCNYFSDTMLKLSGLGVSSSEVLITYNDVVTKCWRFVSAMGCGGGGGVEKDGREVAASAAVVVALPSVEVNRGGNECVICKEEMREGRDVCQLPCDHLFHWKCILPWLRKRNSCPCCRHRLPTDDVFGEIERLWEVLVKAGGSNLPVVML</sequence>
<dbReference type="PROSITE" id="PS50089">
    <property type="entry name" value="ZF_RING_2"/>
    <property type="match status" value="1"/>
</dbReference>
<proteinExistence type="predicted"/>
<organism evidence="8 9">
    <name type="scientific">Escallonia herrerae</name>
    <dbReference type="NCBI Taxonomy" id="1293975"/>
    <lineage>
        <taxon>Eukaryota</taxon>
        <taxon>Viridiplantae</taxon>
        <taxon>Streptophyta</taxon>
        <taxon>Embryophyta</taxon>
        <taxon>Tracheophyta</taxon>
        <taxon>Spermatophyta</taxon>
        <taxon>Magnoliopsida</taxon>
        <taxon>eudicotyledons</taxon>
        <taxon>Gunneridae</taxon>
        <taxon>Pentapetalae</taxon>
        <taxon>asterids</taxon>
        <taxon>campanulids</taxon>
        <taxon>Escalloniales</taxon>
        <taxon>Escalloniaceae</taxon>
        <taxon>Escallonia</taxon>
    </lineage>
</organism>
<dbReference type="SUPFAM" id="SSF57850">
    <property type="entry name" value="RING/U-box"/>
    <property type="match status" value="1"/>
</dbReference>
<accession>A0AA89AQF4</accession>
<dbReference type="SMART" id="SM00184">
    <property type="entry name" value="RING"/>
    <property type="match status" value="1"/>
</dbReference>
<keyword evidence="9" id="KW-1185">Reference proteome</keyword>
<dbReference type="EC" id="2.3.2.27" evidence="2"/>
<evidence type="ECO:0000256" key="5">
    <source>
        <dbReference type="ARBA" id="ARBA00022833"/>
    </source>
</evidence>
<dbReference type="GO" id="GO:0008270">
    <property type="term" value="F:zinc ion binding"/>
    <property type="evidence" value="ECO:0007669"/>
    <property type="project" value="UniProtKB-KW"/>
</dbReference>
<evidence type="ECO:0000313" key="9">
    <source>
        <dbReference type="Proteomes" id="UP001188597"/>
    </source>
</evidence>
<dbReference type="GO" id="GO:0061630">
    <property type="term" value="F:ubiquitin protein ligase activity"/>
    <property type="evidence" value="ECO:0007669"/>
    <property type="project" value="UniProtKB-EC"/>
</dbReference>